<dbReference type="PANTHER" id="PTHR38812:SF2">
    <property type="entry name" value="MU-LIKE PROPHAGE FLUMU PROTEIN GP42"/>
    <property type="match status" value="1"/>
</dbReference>
<feature type="coiled-coil region" evidence="1">
    <location>
        <begin position="365"/>
        <end position="392"/>
    </location>
</feature>
<dbReference type="InterPro" id="IPR013491">
    <property type="entry name" value="Tape_meas_N"/>
</dbReference>
<evidence type="ECO:0000313" key="4">
    <source>
        <dbReference type="EMBL" id="RCV87133.1"/>
    </source>
</evidence>
<keyword evidence="5" id="KW-1185">Reference proteome</keyword>
<feature type="coiled-coil region" evidence="1">
    <location>
        <begin position="1059"/>
        <end position="1102"/>
    </location>
</feature>
<sequence>MATSNRDVTLKLSVETLGEDGIKELQKAVEALGRDGGAAAPEFQKLADEIGRLGEQSQALTTFRELSEETDKLAARQVDAADSAAQMAERLEVLRDATAKATQRQSEANAELLKGQRTQAEATAALRLLKAEYDAAGKNTAAYRDQLADAVKAQNAANVELVTLRANQKAANAEASSAVAEQGKLETQYKKSAAQVERLDTALNKQNEALRQATTAAEALGLSTADVAAAEGKLQAIFNSGVQTVNARNAALREMAEANRLLAIEEKAVADLLARGQAALQAETLAQRDAARATEQYAATKREAAAANDAWQKEAEALVNAAHAAQQLARETEILAAAQRELANQNAFEKQATEAQKLLQAAQYVKFWENALEQAETQVKQTADEAQKAAQRIDNAFGTLGVRSVQAVQQEIAETRAAMATLATTAGQTGAQLSGAFAAGENKIKVLEREIRELTGTLTTADKAAGLFKNSLGQIAAGNLIADAVGAIVERVKDMGRQFIASVVQLDTFRRAMNAVYKDTALVASQLDFLRKTANDSGVGVGGLSDSFVKFSASMKSANVPAQQSNELFASLTRAAGSLGLGAERTSLALDALSQIASKGVVSMEELRQQLGDSLPGALSLTAKGLGITDAELVKLVESGNLAARDFFPSFTKGLQELHGETEGLVPTWERLKNAFTLAAQNAGDAGWLEILTMGLRGLGLAAGSVLLPLNALFELMAGLIRSGGALVAAIATWTNPMEALSEIWGQAADRQSKLTEAFDATIKGVAQTSAATTQLTSKVQETITSTDGLTNSQKLAAIAAQLNGDATLEAAAKYVQLSIATATLIKEQENETLNLERVAKARKEEGETLVALAKLRGDEQGVLKAASQAAEEYALASARVAASKQEELKILEQQLVAQQAKLEADKATADQQEKETQKLRELIKTKQSEVEQTKASTEAAKQEVAARKLAVEIYGDQSAKMAEYRAEMDRLILVLQEYEKLNINGKKTDEEVAAVRQKLAEITAKYKDTVNDLARNLRLQAAEEVATLKTKQASLSVDIQIAQASANIARLRGDNTKAMQLEREAMAKQIEVAKIKIEIDRVQAQLQIKLLENEKLKLQASDANYKLLVRELDLKIKLQKATLTELDGADKLIRLKEEENRLRQQATNDLGSEASARGNVTEASERQADAMAKMLMQYTLSADYSERQIAILEREAAAEEKLAEARRKRLNVDKEGYSLNTAGERVMAGETQEQVDRDIARRYGEENIGNPDAIKARGLAEMLKFISSQGGQIRDPNYSKQVADMRRQLQELEAKLLNTGPAPGGTATTPAGGGSTTPGGSPSGGRPSSGGVSSGGNLTVNLGGRNLGTITGLNPTQSRETLAVLRALETSQGTAA</sequence>
<dbReference type="EMBL" id="QPIJ01000054">
    <property type="protein sequence ID" value="RCV87133.1"/>
    <property type="molecule type" value="Genomic_DNA"/>
</dbReference>
<feature type="coiled-coil region" evidence="1">
    <location>
        <begin position="248"/>
        <end position="341"/>
    </location>
</feature>
<feature type="compositionally biased region" description="Low complexity" evidence="2">
    <location>
        <begin position="1300"/>
        <end position="1311"/>
    </location>
</feature>
<evidence type="ECO:0000256" key="1">
    <source>
        <dbReference type="SAM" id="Coils"/>
    </source>
</evidence>
<reference evidence="4 5" key="1">
    <citation type="submission" date="2018-07" db="EMBL/GenBank/DDBJ databases">
        <title>Halomonas rutogse sp. nov., isolated from Lake TangqianCo on Tibetan Plateau.</title>
        <authorList>
            <person name="Lu H."/>
            <person name="Xing P."/>
            <person name="Wu Q."/>
        </authorList>
    </citation>
    <scope>NUCLEOTIDE SEQUENCE [LARGE SCALE GENOMIC DNA]</scope>
    <source>
        <strain evidence="4 5">TQ8S</strain>
    </source>
</reference>
<feature type="domain" description="Tape measure protein N-terminal" evidence="3">
    <location>
        <begin position="498"/>
        <end position="681"/>
    </location>
</feature>
<feature type="region of interest" description="Disordered" evidence="2">
    <location>
        <begin position="1299"/>
        <end position="1341"/>
    </location>
</feature>
<organism evidence="4 5">
    <name type="scientific">Vreelandella rituensis</name>
    <dbReference type="NCBI Taxonomy" id="2282306"/>
    <lineage>
        <taxon>Bacteria</taxon>
        <taxon>Pseudomonadati</taxon>
        <taxon>Pseudomonadota</taxon>
        <taxon>Gammaproteobacteria</taxon>
        <taxon>Oceanospirillales</taxon>
        <taxon>Halomonadaceae</taxon>
        <taxon>Vreelandella</taxon>
    </lineage>
</organism>
<dbReference type="Proteomes" id="UP000253204">
    <property type="component" value="Unassembled WGS sequence"/>
</dbReference>
<dbReference type="PANTHER" id="PTHR38812">
    <property type="entry name" value="MU-LIKE PROPHAGE FLUMU PROTEIN GP42"/>
    <property type="match status" value="1"/>
</dbReference>
<dbReference type="NCBIfam" id="TIGR02675">
    <property type="entry name" value="tape_meas_nterm"/>
    <property type="match status" value="1"/>
</dbReference>
<evidence type="ECO:0000256" key="2">
    <source>
        <dbReference type="SAM" id="MobiDB-lite"/>
    </source>
</evidence>
<accession>A0A368TVG8</accession>
<feature type="coiled-coil region" evidence="1">
    <location>
        <begin position="437"/>
        <end position="464"/>
    </location>
</feature>
<evidence type="ECO:0000259" key="3">
    <source>
        <dbReference type="Pfam" id="PF20155"/>
    </source>
</evidence>
<evidence type="ECO:0000313" key="5">
    <source>
        <dbReference type="Proteomes" id="UP000253204"/>
    </source>
</evidence>
<gene>
    <name evidence="4" type="ORF">DU506_17150</name>
</gene>
<dbReference type="Pfam" id="PF20155">
    <property type="entry name" value="TMP_3"/>
    <property type="match status" value="1"/>
</dbReference>
<dbReference type="OrthoDB" id="7063692at2"/>
<feature type="compositionally biased region" description="Gly residues" evidence="2">
    <location>
        <begin position="1312"/>
        <end position="1324"/>
    </location>
</feature>
<dbReference type="RefSeq" id="WP_114488109.1">
    <property type="nucleotide sequence ID" value="NZ_QPIJ01000054.1"/>
</dbReference>
<keyword evidence="1" id="KW-0175">Coiled coil</keyword>
<comment type="caution">
    <text evidence="4">The sequence shown here is derived from an EMBL/GenBank/DDBJ whole genome shotgun (WGS) entry which is preliminary data.</text>
</comment>
<feature type="coiled-coil region" evidence="1">
    <location>
        <begin position="882"/>
        <end position="982"/>
    </location>
</feature>
<proteinExistence type="predicted"/>
<dbReference type="InterPro" id="IPR053058">
    <property type="entry name" value="Mulikevirus_tape_measure"/>
</dbReference>
<name>A0A368TVG8_9GAMM</name>
<protein>
    <recommendedName>
        <fullName evidence="3">Tape measure protein N-terminal domain-containing protein</fullName>
    </recommendedName>
</protein>